<keyword evidence="1" id="KW-0472">Membrane</keyword>
<evidence type="ECO:0000313" key="3">
    <source>
        <dbReference type="Proteomes" id="UP000672097"/>
    </source>
</evidence>
<dbReference type="SUPFAM" id="SSF54523">
    <property type="entry name" value="Pili subunits"/>
    <property type="match status" value="1"/>
</dbReference>
<name>A0ABS5DX33_9BURK</name>
<dbReference type="InterPro" id="IPR045584">
    <property type="entry name" value="Pilin-like"/>
</dbReference>
<dbReference type="Pfam" id="PF07963">
    <property type="entry name" value="N_methyl"/>
    <property type="match status" value="1"/>
</dbReference>
<keyword evidence="1" id="KW-0812">Transmembrane</keyword>
<protein>
    <submittedName>
        <fullName evidence="2">Type II secretion system protein</fullName>
    </submittedName>
</protein>
<keyword evidence="1" id="KW-1133">Transmembrane helix</keyword>
<keyword evidence="3" id="KW-1185">Reference proteome</keyword>
<evidence type="ECO:0000256" key="1">
    <source>
        <dbReference type="SAM" id="Phobius"/>
    </source>
</evidence>
<dbReference type="PROSITE" id="PS00409">
    <property type="entry name" value="PROKAR_NTER_METHYL"/>
    <property type="match status" value="1"/>
</dbReference>
<comment type="caution">
    <text evidence="2">The sequence shown here is derived from an EMBL/GenBank/DDBJ whole genome shotgun (WGS) entry which is preliminary data.</text>
</comment>
<reference evidence="2 3" key="1">
    <citation type="submission" date="2021-04" db="EMBL/GenBank/DDBJ databases">
        <title>The genome sequence of type strain Ideonella paludis KCTC 32238.</title>
        <authorList>
            <person name="Liu Y."/>
        </authorList>
    </citation>
    <scope>NUCLEOTIDE SEQUENCE [LARGE SCALE GENOMIC DNA]</scope>
    <source>
        <strain evidence="2 3">KCTC 32238</strain>
    </source>
</reference>
<accession>A0ABS5DX33</accession>
<organism evidence="2 3">
    <name type="scientific">Ideonella paludis</name>
    <dbReference type="NCBI Taxonomy" id="1233411"/>
    <lineage>
        <taxon>Bacteria</taxon>
        <taxon>Pseudomonadati</taxon>
        <taxon>Pseudomonadota</taxon>
        <taxon>Betaproteobacteria</taxon>
        <taxon>Burkholderiales</taxon>
        <taxon>Sphaerotilaceae</taxon>
        <taxon>Ideonella</taxon>
    </lineage>
</organism>
<evidence type="ECO:0000313" key="2">
    <source>
        <dbReference type="EMBL" id="MBQ0935711.1"/>
    </source>
</evidence>
<sequence>MRPLFQPSQGRHFGRSVSGFTLIELIMVIVILGVLAAAALPKFMDLQRDARLAKLQALQGVLISSANQMRALCKLQYTQCGDAYGHITAMPNGQAPHVTMDGRDFGMQHGWPAPFDGYGLSSGYASFARALNLGGISVRPYVGSSFEMEFQIPEAPDPANCKVTYRTWFWAAGNSPTYAITNSGC</sequence>
<dbReference type="Gene3D" id="3.30.700.10">
    <property type="entry name" value="Glycoprotein, Type 4 Pilin"/>
    <property type="match status" value="1"/>
</dbReference>
<dbReference type="EMBL" id="JAGQDG010000003">
    <property type="protein sequence ID" value="MBQ0935711.1"/>
    <property type="molecule type" value="Genomic_DNA"/>
</dbReference>
<gene>
    <name evidence="2" type="ORF">KAK11_10250</name>
</gene>
<dbReference type="Proteomes" id="UP000672097">
    <property type="component" value="Unassembled WGS sequence"/>
</dbReference>
<feature type="transmembrane region" description="Helical" evidence="1">
    <location>
        <begin position="20"/>
        <end position="41"/>
    </location>
</feature>
<proteinExistence type="predicted"/>
<dbReference type="NCBIfam" id="TIGR02532">
    <property type="entry name" value="IV_pilin_GFxxxE"/>
    <property type="match status" value="1"/>
</dbReference>
<dbReference type="InterPro" id="IPR012902">
    <property type="entry name" value="N_methyl_site"/>
</dbReference>